<sequence length="258" mass="27748">MIHSTAVIHSGAELAADVEIGPYAIIGEHVKIGRGTKVGAHAVIDGWTTIGEYNQIFHLASVGAVPQDLKYKGEETYLKIGDRNIIREFATLHLGTVTGDGETTVGNGNLFMAYSHVAHDCHVRNGVVMANAATLAGHVTVEDYAILGGLCAIHQFTRIGAHAMIGGGTLVGMDIPPYTIATGDRRDARLRGLNLVGLKRHNVSDEVVSALKKAYKILALSDMKLKDAIEKIKTEIPSSPEMEHFITFIESAQRGICR</sequence>
<dbReference type="UniPathway" id="UPA00359">
    <property type="reaction ID" value="UER00477"/>
</dbReference>
<keyword evidence="6" id="KW-0963">Cytoplasm</keyword>
<comment type="catalytic activity">
    <reaction evidence="6">
        <text>a (3R)-hydroxyacyl-[ACP] + UDP-N-acetyl-alpha-D-glucosamine = a UDP-3-O-[(3R)-3-hydroxyacyl]-N-acetyl-alpha-D-glucosamine + holo-[ACP]</text>
        <dbReference type="Rhea" id="RHEA:67812"/>
        <dbReference type="Rhea" id="RHEA-COMP:9685"/>
        <dbReference type="Rhea" id="RHEA-COMP:9945"/>
        <dbReference type="ChEBI" id="CHEBI:57705"/>
        <dbReference type="ChEBI" id="CHEBI:64479"/>
        <dbReference type="ChEBI" id="CHEBI:78827"/>
        <dbReference type="ChEBI" id="CHEBI:173225"/>
        <dbReference type="EC" id="2.3.1.129"/>
    </reaction>
</comment>
<comment type="similarity">
    <text evidence="6">Belongs to the transferase hexapeptide repeat family. LpxA subfamily.</text>
</comment>
<dbReference type="GO" id="GO:0009245">
    <property type="term" value="P:lipid A biosynthetic process"/>
    <property type="evidence" value="ECO:0007669"/>
    <property type="project" value="UniProtKB-UniRule"/>
</dbReference>
<keyword evidence="4 6" id="KW-0443">Lipid metabolism</keyword>
<proteinExistence type="inferred from homology"/>
<dbReference type="PANTHER" id="PTHR43480">
    <property type="entry name" value="ACYL-[ACYL-CARRIER-PROTEIN]--UDP-N-ACETYLGLUCOSAMINE O-ACYLTRANSFERASE"/>
    <property type="match status" value="1"/>
</dbReference>
<gene>
    <name evidence="6 8" type="primary">lpxA</name>
    <name evidence="8" type="ordered locus">Geob_2101</name>
</gene>
<dbReference type="OrthoDB" id="9807278at2"/>
<dbReference type="KEGG" id="geo:Geob_2101"/>
<dbReference type="HOGENOM" id="CLU_061249_0_0_7"/>
<dbReference type="GO" id="GO:0016020">
    <property type="term" value="C:membrane"/>
    <property type="evidence" value="ECO:0007669"/>
    <property type="project" value="GOC"/>
</dbReference>
<dbReference type="STRING" id="316067.Geob_2101"/>
<comment type="subcellular location">
    <subcellularLocation>
        <location evidence="6">Cytoplasm</location>
    </subcellularLocation>
</comment>
<evidence type="ECO:0000259" key="7">
    <source>
        <dbReference type="Pfam" id="PF13720"/>
    </source>
</evidence>
<dbReference type="PIRSF" id="PIRSF000456">
    <property type="entry name" value="UDP-GlcNAc_acltr"/>
    <property type="match status" value="1"/>
</dbReference>
<dbReference type="InterPro" id="IPR029098">
    <property type="entry name" value="Acetyltransf_C"/>
</dbReference>
<dbReference type="Gene3D" id="2.160.10.10">
    <property type="entry name" value="Hexapeptide repeat proteins"/>
    <property type="match status" value="1"/>
</dbReference>
<dbReference type="GO" id="GO:0005737">
    <property type="term" value="C:cytoplasm"/>
    <property type="evidence" value="ECO:0007669"/>
    <property type="project" value="UniProtKB-SubCell"/>
</dbReference>
<evidence type="ECO:0000313" key="9">
    <source>
        <dbReference type="Proteomes" id="UP000007721"/>
    </source>
</evidence>
<dbReference type="EMBL" id="CP001390">
    <property type="protein sequence ID" value="ACM20456.1"/>
    <property type="molecule type" value="Genomic_DNA"/>
</dbReference>
<dbReference type="NCBIfam" id="TIGR01852">
    <property type="entry name" value="lipid_A_lpxA"/>
    <property type="match status" value="1"/>
</dbReference>
<dbReference type="GO" id="GO:0008780">
    <property type="term" value="F:acyl-[acyl-carrier-protein]-UDP-N-acetylglucosamine O-acyltransferase activity"/>
    <property type="evidence" value="ECO:0007669"/>
    <property type="project" value="UniProtKB-UniRule"/>
</dbReference>
<dbReference type="InterPro" id="IPR037157">
    <property type="entry name" value="Acetyltransf_C_sf"/>
</dbReference>
<organism evidence="8 9">
    <name type="scientific">Geotalea daltonii (strain DSM 22248 / JCM 15807 / FRC-32)</name>
    <name type="common">Geobacter daltonii</name>
    <dbReference type="NCBI Taxonomy" id="316067"/>
    <lineage>
        <taxon>Bacteria</taxon>
        <taxon>Pseudomonadati</taxon>
        <taxon>Thermodesulfobacteriota</taxon>
        <taxon>Desulfuromonadia</taxon>
        <taxon>Geobacterales</taxon>
        <taxon>Geobacteraceae</taxon>
        <taxon>Geotalea</taxon>
    </lineage>
</organism>
<comment type="function">
    <text evidence="6">Involved in the biosynthesis of lipid A, a phosphorylated glycolipid that anchors the lipopolysaccharide to the outer membrane of the cell.</text>
</comment>
<dbReference type="InterPro" id="IPR010137">
    <property type="entry name" value="Lipid_A_LpxA"/>
</dbReference>
<feature type="domain" description="UDP N-acetylglucosamine O-acyltransferase C-terminal" evidence="7">
    <location>
        <begin position="174"/>
        <end position="257"/>
    </location>
</feature>
<dbReference type="RefSeq" id="WP_012647185.1">
    <property type="nucleotide sequence ID" value="NC_011979.1"/>
</dbReference>
<evidence type="ECO:0000256" key="2">
    <source>
        <dbReference type="ARBA" id="ARBA00022556"/>
    </source>
</evidence>
<keyword evidence="5 6" id="KW-0012">Acyltransferase</keyword>
<dbReference type="Gene3D" id="1.20.1180.10">
    <property type="entry name" value="Udp N-acetylglucosamine O-acyltransferase, C-terminal domain"/>
    <property type="match status" value="1"/>
</dbReference>
<dbReference type="EC" id="2.3.1.129" evidence="6"/>
<dbReference type="NCBIfam" id="NF003657">
    <property type="entry name" value="PRK05289.1"/>
    <property type="match status" value="1"/>
</dbReference>
<dbReference type="PANTHER" id="PTHR43480:SF1">
    <property type="entry name" value="ACYL-[ACYL-CARRIER-PROTEIN]--UDP-N-ACETYLGLUCOSAMINE O-ACYLTRANSFERASE, MITOCHONDRIAL-RELATED"/>
    <property type="match status" value="1"/>
</dbReference>
<keyword evidence="3 6" id="KW-0808">Transferase</keyword>
<dbReference type="HAMAP" id="MF_00387">
    <property type="entry name" value="LpxA"/>
    <property type="match status" value="1"/>
</dbReference>
<dbReference type="eggNOG" id="COG1043">
    <property type="taxonomic scope" value="Bacteria"/>
</dbReference>
<evidence type="ECO:0000256" key="3">
    <source>
        <dbReference type="ARBA" id="ARBA00022679"/>
    </source>
</evidence>
<dbReference type="CDD" id="cd03351">
    <property type="entry name" value="LbH_UDP-GlcNAc_AT"/>
    <property type="match status" value="1"/>
</dbReference>
<dbReference type="Proteomes" id="UP000007721">
    <property type="component" value="Chromosome"/>
</dbReference>
<evidence type="ECO:0000256" key="4">
    <source>
        <dbReference type="ARBA" id="ARBA00023098"/>
    </source>
</evidence>
<dbReference type="InterPro" id="IPR001451">
    <property type="entry name" value="Hexapep"/>
</dbReference>
<evidence type="ECO:0000313" key="8">
    <source>
        <dbReference type="EMBL" id="ACM20456.1"/>
    </source>
</evidence>
<keyword evidence="1 6" id="KW-0444">Lipid biosynthesis</keyword>
<protein>
    <recommendedName>
        <fullName evidence="6">Acyl-[acyl-carrier-protein]--UDP-N-acetylglucosamine O-acyltransferase</fullName>
        <shortName evidence="6">UDP-N-acetylglucosamine acyltransferase</shortName>
        <ecNumber evidence="6">2.3.1.129</ecNumber>
    </recommendedName>
</protein>
<dbReference type="SUPFAM" id="SSF51161">
    <property type="entry name" value="Trimeric LpxA-like enzymes"/>
    <property type="match status" value="1"/>
</dbReference>
<evidence type="ECO:0000256" key="1">
    <source>
        <dbReference type="ARBA" id="ARBA00022516"/>
    </source>
</evidence>
<comment type="pathway">
    <text evidence="6">Glycolipid biosynthesis; lipid IV(A) biosynthesis; lipid IV(A) from (3R)-3-hydroxytetradecanoyl-[acyl-carrier-protein] and UDP-N-acetyl-alpha-D-glucosamine: step 1/6.</text>
</comment>
<dbReference type="InterPro" id="IPR011004">
    <property type="entry name" value="Trimer_LpxA-like_sf"/>
</dbReference>
<accession>B9M8W0</accession>
<keyword evidence="9" id="KW-1185">Reference proteome</keyword>
<name>B9M8W0_GEODF</name>
<comment type="subunit">
    <text evidence="6">Homotrimer.</text>
</comment>
<dbReference type="AlphaFoldDB" id="B9M8W0"/>
<evidence type="ECO:0000256" key="6">
    <source>
        <dbReference type="HAMAP-Rule" id="MF_00387"/>
    </source>
</evidence>
<evidence type="ECO:0000256" key="5">
    <source>
        <dbReference type="ARBA" id="ARBA00023315"/>
    </source>
</evidence>
<reference evidence="8 9" key="1">
    <citation type="submission" date="2009-01" db="EMBL/GenBank/DDBJ databases">
        <title>Complete sequence of Geobacter sp. FRC-32.</title>
        <authorList>
            <consortium name="US DOE Joint Genome Institute"/>
            <person name="Lucas S."/>
            <person name="Copeland A."/>
            <person name="Lapidus A."/>
            <person name="Glavina del Rio T."/>
            <person name="Dalin E."/>
            <person name="Tice H."/>
            <person name="Bruce D."/>
            <person name="Goodwin L."/>
            <person name="Pitluck S."/>
            <person name="Saunders E."/>
            <person name="Brettin T."/>
            <person name="Detter J.C."/>
            <person name="Han C."/>
            <person name="Larimer F."/>
            <person name="Land M."/>
            <person name="Hauser L."/>
            <person name="Kyrpides N."/>
            <person name="Ovchinnikova G."/>
            <person name="Kostka J."/>
            <person name="Richardson P."/>
        </authorList>
    </citation>
    <scope>NUCLEOTIDE SEQUENCE [LARGE SCALE GENOMIC DNA]</scope>
    <source>
        <strain evidence="9">DSM 22248 / JCM 15807 / FRC-32</strain>
    </source>
</reference>
<dbReference type="Pfam" id="PF13720">
    <property type="entry name" value="Acetyltransf_11"/>
    <property type="match status" value="1"/>
</dbReference>
<dbReference type="Pfam" id="PF00132">
    <property type="entry name" value="Hexapep"/>
    <property type="match status" value="1"/>
</dbReference>
<keyword evidence="2 6" id="KW-0441">Lipid A biosynthesis</keyword>
<keyword evidence="6" id="KW-0677">Repeat</keyword>